<accession>A0A9I9ECL1</accession>
<dbReference type="AlphaFoldDB" id="A0A9I9ECL1"/>
<reference evidence="1" key="1">
    <citation type="submission" date="2023-03" db="UniProtKB">
        <authorList>
            <consortium name="EnsemblPlants"/>
        </authorList>
    </citation>
    <scope>IDENTIFICATION</scope>
</reference>
<evidence type="ECO:0000313" key="1">
    <source>
        <dbReference type="EnsemblPlants" id="MELO3C031871.2.1"/>
    </source>
</evidence>
<name>A0A9I9ECL1_CUCME</name>
<dbReference type="EnsemblPlants" id="MELO3C031871.2.1">
    <property type="protein sequence ID" value="MELO3C031871.2.1"/>
    <property type="gene ID" value="MELO3C031871.2"/>
</dbReference>
<protein>
    <submittedName>
        <fullName evidence="1">Uncharacterized protein</fullName>
    </submittedName>
</protein>
<organism evidence="1">
    <name type="scientific">Cucumis melo</name>
    <name type="common">Muskmelon</name>
    <dbReference type="NCBI Taxonomy" id="3656"/>
    <lineage>
        <taxon>Eukaryota</taxon>
        <taxon>Viridiplantae</taxon>
        <taxon>Streptophyta</taxon>
        <taxon>Embryophyta</taxon>
        <taxon>Tracheophyta</taxon>
        <taxon>Spermatophyta</taxon>
        <taxon>Magnoliopsida</taxon>
        <taxon>eudicotyledons</taxon>
        <taxon>Gunneridae</taxon>
        <taxon>Pentapetalae</taxon>
        <taxon>rosids</taxon>
        <taxon>fabids</taxon>
        <taxon>Cucurbitales</taxon>
        <taxon>Cucurbitaceae</taxon>
        <taxon>Benincaseae</taxon>
        <taxon>Cucumis</taxon>
    </lineage>
</organism>
<sequence>MVIHLTFQCYTNRRGKKVITQHISVGKNNKKNLKIYRTGRELDGVMNDTRVARLHWNRISTCEKKKSERTPKLKSEIWRTFSSLRSFYTYELWCEADSEGVRLAS</sequence>
<dbReference type="Gramene" id="MELO3C031871.2.1">
    <property type="protein sequence ID" value="MELO3C031871.2.1"/>
    <property type="gene ID" value="MELO3C031871.2"/>
</dbReference>
<proteinExistence type="predicted"/>